<comment type="caution">
    <text evidence="1">The sequence shown here is derived from an EMBL/GenBank/DDBJ whole genome shotgun (WGS) entry which is preliminary data.</text>
</comment>
<dbReference type="AlphaFoldDB" id="A0A149S1F9"/>
<sequence>MDRRLFFVLRHAWALPFLNLKKIWCLHLDKNKTDRDGWKIKKILFDAEKETDQRQERYQEKTLIFR</sequence>
<proteinExistence type="predicted"/>
<protein>
    <submittedName>
        <fullName evidence="1">Uncharacterized protein</fullName>
    </submittedName>
</protein>
<reference evidence="1 2" key="1">
    <citation type="submission" date="2015-06" db="EMBL/GenBank/DDBJ databases">
        <title>Improved classification and identification of acetic acid bacteria using matrix-assisted laser desorption/ionization time-of-flight mass spectrometry; Gluconobacter nephelii and Gluconobacter uchimurae are later heterotypic synonyms of Gluconobacter japonicus and Gluconobacter oxydans, respectively.</title>
        <authorList>
            <person name="Li L."/>
            <person name="Cleenwerck I."/>
            <person name="De Vuyst L."/>
            <person name="Vandamme P."/>
        </authorList>
    </citation>
    <scope>NUCLEOTIDE SEQUENCE [LARGE SCALE GENOMIC DNA]</scope>
    <source>
        <strain evidence="1 2">LMG 1552</strain>
    </source>
</reference>
<accession>A0A149S1F9</accession>
<dbReference type="Proteomes" id="UP000075526">
    <property type="component" value="Unassembled WGS sequence"/>
</dbReference>
<evidence type="ECO:0000313" key="1">
    <source>
        <dbReference type="EMBL" id="KXV20585.1"/>
    </source>
</evidence>
<name>A0A149S1F9_9PROT</name>
<organism evidence="1 2">
    <name type="scientific">Acetobacter malorum</name>
    <dbReference type="NCBI Taxonomy" id="178901"/>
    <lineage>
        <taxon>Bacteria</taxon>
        <taxon>Pseudomonadati</taxon>
        <taxon>Pseudomonadota</taxon>
        <taxon>Alphaproteobacteria</taxon>
        <taxon>Acetobacterales</taxon>
        <taxon>Acetobacteraceae</taxon>
        <taxon>Acetobacter</taxon>
    </lineage>
</organism>
<gene>
    <name evidence="1" type="ORF">AD933_01145</name>
</gene>
<evidence type="ECO:0000313" key="2">
    <source>
        <dbReference type="Proteomes" id="UP000075526"/>
    </source>
</evidence>
<dbReference type="EMBL" id="LHZF01000098">
    <property type="protein sequence ID" value="KXV20585.1"/>
    <property type="molecule type" value="Genomic_DNA"/>
</dbReference>